<reference evidence="2 3" key="1">
    <citation type="submission" date="2022-01" db="EMBL/GenBank/DDBJ databases">
        <authorList>
            <person name="Xiong W."/>
            <person name="Schranz E."/>
        </authorList>
    </citation>
    <scope>NUCLEOTIDE SEQUENCE [LARGE SCALE GENOMIC DNA]</scope>
</reference>
<proteinExistence type="predicted"/>
<dbReference type="InterPro" id="IPR036291">
    <property type="entry name" value="NAD(P)-bd_dom_sf"/>
</dbReference>
<protein>
    <recommendedName>
        <fullName evidence="1">Malic enzyme NAD-binding domain-containing protein</fullName>
    </recommendedName>
</protein>
<evidence type="ECO:0000313" key="2">
    <source>
        <dbReference type="EMBL" id="CAH1430533.1"/>
    </source>
</evidence>
<feature type="domain" description="Malic enzyme NAD-binding" evidence="1">
    <location>
        <begin position="5"/>
        <end position="73"/>
    </location>
</feature>
<dbReference type="GO" id="GO:0051287">
    <property type="term" value="F:NAD binding"/>
    <property type="evidence" value="ECO:0007669"/>
    <property type="project" value="InterPro"/>
</dbReference>
<dbReference type="InterPro" id="IPR012302">
    <property type="entry name" value="Malic_NAD-bd"/>
</dbReference>
<dbReference type="Proteomes" id="UP001157418">
    <property type="component" value="Unassembled WGS sequence"/>
</dbReference>
<dbReference type="Pfam" id="PF03949">
    <property type="entry name" value="Malic_M"/>
    <property type="match status" value="1"/>
</dbReference>
<name>A0AAU9N0S3_9ASTR</name>
<dbReference type="AlphaFoldDB" id="A0AAU9N0S3"/>
<dbReference type="SUPFAM" id="SSF51735">
    <property type="entry name" value="NAD(P)-binding Rossmann-fold domains"/>
    <property type="match status" value="1"/>
</dbReference>
<evidence type="ECO:0000259" key="1">
    <source>
        <dbReference type="Pfam" id="PF03949"/>
    </source>
</evidence>
<sequence length="114" mass="12502">MMAGAEAKTHFFLFDKEALITKDRGCIDSAVPPFAKDIGQLQSLGLHEGSDLLEVVKKIKPHVRLGLSRVGGVSNDHDLPPTFPGHPALADNGRNSLRRLLIAYARHVLLHDNF</sequence>
<dbReference type="Gene3D" id="3.40.50.720">
    <property type="entry name" value="NAD(P)-binding Rossmann-like Domain"/>
    <property type="match status" value="1"/>
</dbReference>
<organism evidence="2 3">
    <name type="scientific">Lactuca virosa</name>
    <dbReference type="NCBI Taxonomy" id="75947"/>
    <lineage>
        <taxon>Eukaryota</taxon>
        <taxon>Viridiplantae</taxon>
        <taxon>Streptophyta</taxon>
        <taxon>Embryophyta</taxon>
        <taxon>Tracheophyta</taxon>
        <taxon>Spermatophyta</taxon>
        <taxon>Magnoliopsida</taxon>
        <taxon>eudicotyledons</taxon>
        <taxon>Gunneridae</taxon>
        <taxon>Pentapetalae</taxon>
        <taxon>asterids</taxon>
        <taxon>campanulids</taxon>
        <taxon>Asterales</taxon>
        <taxon>Asteraceae</taxon>
        <taxon>Cichorioideae</taxon>
        <taxon>Cichorieae</taxon>
        <taxon>Lactucinae</taxon>
        <taxon>Lactuca</taxon>
    </lineage>
</organism>
<evidence type="ECO:0000313" key="3">
    <source>
        <dbReference type="Proteomes" id="UP001157418"/>
    </source>
</evidence>
<dbReference type="EMBL" id="CAKMRJ010003334">
    <property type="protein sequence ID" value="CAH1430533.1"/>
    <property type="molecule type" value="Genomic_DNA"/>
</dbReference>
<comment type="caution">
    <text evidence="2">The sequence shown here is derived from an EMBL/GenBank/DDBJ whole genome shotgun (WGS) entry which is preliminary data.</text>
</comment>
<accession>A0AAU9N0S3</accession>
<gene>
    <name evidence="2" type="ORF">LVIROSA_LOCUS17302</name>
</gene>
<keyword evidence="3" id="KW-1185">Reference proteome</keyword>